<dbReference type="Proteomes" id="UP000006853">
    <property type="component" value="Chromosome 2"/>
</dbReference>
<evidence type="ECO:0000256" key="1">
    <source>
        <dbReference type="SAM" id="MobiDB-lite"/>
    </source>
</evidence>
<gene>
    <name evidence="2" type="primary">ATP14</name>
    <name evidence="2" type="ordered locus">PP7435_Chr2-0845</name>
</gene>
<reference evidence="2 3" key="1">
    <citation type="journal article" date="2011" name="J. Biotechnol.">
        <title>High-quality genome sequence of Pichia pastoris CBS7435.</title>
        <authorList>
            <person name="Kuberl A."/>
            <person name="Schneider J."/>
            <person name="Thallinger G.G."/>
            <person name="Anderl I."/>
            <person name="Wibberg D."/>
            <person name="Hajek T."/>
            <person name="Jaenicke S."/>
            <person name="Brinkrolf K."/>
            <person name="Goesmann A."/>
            <person name="Szczepanowski R."/>
            <person name="Puhler A."/>
            <person name="Schwab H."/>
            <person name="Glieder A."/>
            <person name="Pichler H."/>
        </authorList>
    </citation>
    <scope>NUCLEOTIDE SEQUENCE [LARGE SCALE GENOMIC DNA]</scope>
    <source>
        <strain evidence="3">ATCC 76273 / CBS 7435 / CECT 11047 / NRRL Y-11430 / Wegner 21-1</strain>
    </source>
</reference>
<keyword evidence="3" id="KW-1185">Reference proteome</keyword>
<dbReference type="PANTHER" id="PTHR28207">
    <property type="entry name" value="ATP SYNTHASE SUBUNIT H, MITOCHONDRIAL"/>
    <property type="match status" value="1"/>
</dbReference>
<name>F2QSZ9_KOMPC</name>
<accession>F2QSZ9</accession>
<reference evidence="2 3" key="3">
    <citation type="journal article" date="2016" name="FEMS Yeast Res.">
        <title>Curation of the genome annotation of Pichia pastoris (Komagataella phaffii) CBS7435 from gene level to protein function.</title>
        <authorList>
            <person name="Valli M."/>
            <person name="Tatto N.E."/>
            <person name="Peymann A."/>
            <person name="Gruber C."/>
            <person name="Landes N."/>
            <person name="Ekker H."/>
            <person name="Thallinger G.G."/>
            <person name="Mattanovich D."/>
            <person name="Gasser B."/>
            <person name="Graf A.B."/>
        </authorList>
    </citation>
    <scope>GENOME REANNOTATION</scope>
    <source>
        <strain evidence="2 3">ATCC 76273 / CBS 7435 / CECT 11047 / NRRL Y-11430 / Wegner 21-1</strain>
    </source>
</reference>
<feature type="region of interest" description="Disordered" evidence="1">
    <location>
        <begin position="44"/>
        <end position="111"/>
    </location>
</feature>
<dbReference type="InterPro" id="IPR019711">
    <property type="entry name" value="ATP_synth_F0_suH"/>
</dbReference>
<proteinExistence type="predicted"/>
<organism evidence="2 3">
    <name type="scientific">Komagataella phaffii (strain ATCC 76273 / CBS 7435 / CECT 11047 / NRRL Y-11430 / Wegner 21-1)</name>
    <name type="common">Yeast</name>
    <name type="synonym">Pichia pastoris</name>
    <dbReference type="NCBI Taxonomy" id="981350"/>
    <lineage>
        <taxon>Eukaryota</taxon>
        <taxon>Fungi</taxon>
        <taxon>Dikarya</taxon>
        <taxon>Ascomycota</taxon>
        <taxon>Saccharomycotina</taxon>
        <taxon>Pichiomycetes</taxon>
        <taxon>Pichiales</taxon>
        <taxon>Pichiaceae</taxon>
        <taxon>Komagataella</taxon>
    </lineage>
</organism>
<dbReference type="PANTHER" id="PTHR28207:SF1">
    <property type="entry name" value="ATP SYNTHASE SUBUNIT H, MITOCHONDRIAL"/>
    <property type="match status" value="1"/>
</dbReference>
<dbReference type="EMBL" id="FR839629">
    <property type="protein sequence ID" value="CCA38527.1"/>
    <property type="molecule type" value="Genomic_DNA"/>
</dbReference>
<dbReference type="AlphaFoldDB" id="F2QSZ9"/>
<evidence type="ECO:0000313" key="3">
    <source>
        <dbReference type="Proteomes" id="UP000006853"/>
    </source>
</evidence>
<reference key="2">
    <citation type="submission" date="2011-04" db="EMBL/GenBank/DDBJ databases">
        <title>High-quality genome sequence of Pichia pastoris CBS 7435.</title>
        <authorList>
            <person name="Kueberl A."/>
            <person name="Schneider J."/>
            <person name="Thallinger G.G."/>
            <person name="Anderl I."/>
            <person name="Wibberg D."/>
            <person name="Hajek T."/>
            <person name="Jaenicke S."/>
            <person name="Brinkrolf K."/>
            <person name="Goesmann A."/>
            <person name="Szczepanowski R."/>
            <person name="Puehler A."/>
            <person name="Schwab H."/>
            <person name="Glieder A."/>
            <person name="Pichler H."/>
        </authorList>
    </citation>
    <scope>NUCLEOTIDE SEQUENCE</scope>
    <source>
        <strain>CBS 7435</strain>
    </source>
</reference>
<dbReference type="GO" id="GO:0046933">
    <property type="term" value="F:proton-transporting ATP synthase activity, rotational mechanism"/>
    <property type="evidence" value="ECO:0007669"/>
    <property type="project" value="TreeGrafter"/>
</dbReference>
<protein>
    <submittedName>
        <fullName evidence="2">F1F0 ATP synthase subunit h, mitochondrial</fullName>
    </submittedName>
</protein>
<dbReference type="Pfam" id="PF10775">
    <property type="entry name" value="ATP_sub_h"/>
    <property type="match status" value="1"/>
</dbReference>
<feature type="compositionally biased region" description="Low complexity" evidence="1">
    <location>
        <begin position="82"/>
        <end position="95"/>
    </location>
</feature>
<evidence type="ECO:0000313" key="2">
    <source>
        <dbReference type="EMBL" id="CCA38527.1"/>
    </source>
</evidence>
<dbReference type="HOGENOM" id="CLU_122989_1_0_1"/>
<sequence length="111" mass="12066">MFAVIRSSALRTQVRAFSAAPARRNLISDLYVKELKGFKPTPLSAADAEGATKPWAKPASPKVPSLEGETAEALQQYETSDVETVQAASSESASEVTEDWFVFPEEETAHH</sequence>